<dbReference type="OMA" id="PDIKIYM"/>
<dbReference type="AlphaFoldDB" id="E5R3V6"/>
<dbReference type="PANTHER" id="PTHR47803">
    <property type="entry name" value="TRNA-SPECIFIC ADENOSINE DEAMINASE 1"/>
    <property type="match status" value="1"/>
</dbReference>
<accession>E5R3V6</accession>
<dbReference type="GeneID" id="10032292"/>
<evidence type="ECO:0000259" key="1">
    <source>
        <dbReference type="PROSITE" id="PS50141"/>
    </source>
</evidence>
<evidence type="ECO:0000313" key="3">
    <source>
        <dbReference type="Proteomes" id="UP000002669"/>
    </source>
</evidence>
<dbReference type="GO" id="GO:0003723">
    <property type="term" value="F:RNA binding"/>
    <property type="evidence" value="ECO:0007669"/>
    <property type="project" value="InterPro"/>
</dbReference>
<dbReference type="GO" id="GO:0002100">
    <property type="term" value="P:tRNA wobble adenosine to inosine editing"/>
    <property type="evidence" value="ECO:0007669"/>
    <property type="project" value="InterPro"/>
</dbReference>
<dbReference type="STRING" id="535722.E5R3V6"/>
<protein>
    <submittedName>
        <fullName evidence="2">tRNA-specific adenosine deaminase 1</fullName>
    </submittedName>
</protein>
<dbReference type="OrthoDB" id="10268011at2759"/>
<proteinExistence type="predicted"/>
<dbReference type="InParanoid" id="E5R3V6"/>
<organism evidence="3">
    <name type="scientific">Arthroderma gypseum (strain ATCC MYA-4604 / CBS 118893)</name>
    <name type="common">Microsporum gypseum</name>
    <dbReference type="NCBI Taxonomy" id="535722"/>
    <lineage>
        <taxon>Eukaryota</taxon>
        <taxon>Fungi</taxon>
        <taxon>Dikarya</taxon>
        <taxon>Ascomycota</taxon>
        <taxon>Pezizomycotina</taxon>
        <taxon>Eurotiomycetes</taxon>
        <taxon>Eurotiomycetidae</taxon>
        <taxon>Onygenales</taxon>
        <taxon>Arthrodermataceae</taxon>
        <taxon>Nannizzia</taxon>
    </lineage>
</organism>
<dbReference type="VEuPathDB" id="FungiDB:MGYG_01053"/>
<dbReference type="PANTHER" id="PTHR47803:SF1">
    <property type="entry name" value="TRNA-SPECIFIC ADENOSINE DEAMINASE 1"/>
    <property type="match status" value="1"/>
</dbReference>
<dbReference type="InterPro" id="IPR042935">
    <property type="entry name" value="Tad1"/>
</dbReference>
<sequence length="531" mass="58400">MCHNHPSLERRVASLVHAHFEALPQRSKPTIHGNGLREWIPLSGIVLVTKVNTPEEALTCVAVATGAKCLPSSQIAQCSGLVLHDSHAEILTLRAFNHWLLEECKSVLTEFNKKHVDNSCAGVLDEINQGSGDPLNCFGSRFLQWNLENTDLQEPIPWPPFRIKEDVKIWMYCSCAPCGDASMELCMAAQEDPTPWKLYVPETSNTENPGSQPQGLLNGRAHFSILGAVRRKPSRADAESTLSKSCSDKLAVKQATSILSFPTSLLVVPTSNAYISNIVLPAAELNRTGCDRSFGSGESGRMRPLNGRTWGTGHKADACFKFRPFEMTSLPMEEVEGMWKYGKPTAKSSEEKVKTGNVSAVWTAPPSNSPRPPFTSKWNDIHSFSEPGGYKEFFRTPPTNLNETLINGVKQGYRLNSPGFKKASALSRARMWALLGDISKLLDEGGLVSEQLGGTQTSSLTQIVHSAPSYGALKSQTAMGGYLQARAQVLQDVRLVLNNWIRNYGDDTWDMSVFDIPAKAKRQQLQSPKES</sequence>
<feature type="domain" description="A to I editase" evidence="1">
    <location>
        <begin position="62"/>
        <end position="286"/>
    </location>
</feature>
<dbReference type="EMBL" id="DS989822">
    <property type="protein sequence ID" value="EFQ98016.1"/>
    <property type="molecule type" value="Genomic_DNA"/>
</dbReference>
<dbReference type="HOGENOM" id="CLU_005382_2_1_1"/>
<dbReference type="SMART" id="SM00552">
    <property type="entry name" value="ADEAMc"/>
    <property type="match status" value="1"/>
</dbReference>
<keyword evidence="3" id="KW-1185">Reference proteome</keyword>
<dbReference type="PROSITE" id="PS50141">
    <property type="entry name" value="A_DEAMIN_EDITASE"/>
    <property type="match status" value="1"/>
</dbReference>
<dbReference type="RefSeq" id="XP_003176968.1">
    <property type="nucleotide sequence ID" value="XM_003176920.1"/>
</dbReference>
<name>E5R3V6_ARTGP</name>
<dbReference type="Proteomes" id="UP000002669">
    <property type="component" value="Unassembled WGS sequence"/>
</dbReference>
<dbReference type="eggNOG" id="KOG2777">
    <property type="taxonomic scope" value="Eukaryota"/>
</dbReference>
<gene>
    <name evidence="2" type="ORF">MGYG_01053</name>
</gene>
<dbReference type="Pfam" id="PF02137">
    <property type="entry name" value="A_deamin"/>
    <property type="match status" value="2"/>
</dbReference>
<dbReference type="GO" id="GO:0043829">
    <property type="term" value="F:tRNA-specific adenosine-37 deaminase activity"/>
    <property type="evidence" value="ECO:0007669"/>
    <property type="project" value="TreeGrafter"/>
</dbReference>
<dbReference type="InterPro" id="IPR002466">
    <property type="entry name" value="A_deamin"/>
</dbReference>
<evidence type="ECO:0000313" key="2">
    <source>
        <dbReference type="EMBL" id="EFQ98016.1"/>
    </source>
</evidence>
<reference evidence="3" key="1">
    <citation type="journal article" date="2012" name="MBio">
        <title>Comparative genome analysis of Trichophyton rubrum and related dermatophytes reveals candidate genes involved in infection.</title>
        <authorList>
            <person name="Martinez D.A."/>
            <person name="Oliver B.G."/>
            <person name="Graeser Y."/>
            <person name="Goldberg J.M."/>
            <person name="Li W."/>
            <person name="Martinez-Rossi N.M."/>
            <person name="Monod M."/>
            <person name="Shelest E."/>
            <person name="Barton R.C."/>
            <person name="Birch E."/>
            <person name="Brakhage A.A."/>
            <person name="Chen Z."/>
            <person name="Gurr S.J."/>
            <person name="Heiman D."/>
            <person name="Heitman J."/>
            <person name="Kosti I."/>
            <person name="Rossi A."/>
            <person name="Saif S."/>
            <person name="Samalova M."/>
            <person name="Saunders C.W."/>
            <person name="Shea T."/>
            <person name="Summerbell R.C."/>
            <person name="Xu J."/>
            <person name="Young S."/>
            <person name="Zeng Q."/>
            <person name="Birren B.W."/>
            <person name="Cuomo C.A."/>
            <person name="White T.C."/>
        </authorList>
    </citation>
    <scope>NUCLEOTIDE SEQUENCE [LARGE SCALE GENOMIC DNA]</scope>
    <source>
        <strain evidence="3">ATCC MYA-4604 / CBS 118893</strain>
    </source>
</reference>